<dbReference type="GO" id="GO:0004623">
    <property type="term" value="F:phospholipase A2 activity"/>
    <property type="evidence" value="ECO:0007669"/>
    <property type="project" value="UniProtKB-EC"/>
</dbReference>
<comment type="catalytic activity">
    <reaction evidence="2 20">
        <text>a 1,2-diacyl-sn-glycero-3-phosphocholine + H2O = a 1-acyl-sn-glycero-3-phosphocholine + a fatty acid + H(+)</text>
        <dbReference type="Rhea" id="RHEA:15801"/>
        <dbReference type="ChEBI" id="CHEBI:15377"/>
        <dbReference type="ChEBI" id="CHEBI:15378"/>
        <dbReference type="ChEBI" id="CHEBI:28868"/>
        <dbReference type="ChEBI" id="CHEBI:57643"/>
        <dbReference type="ChEBI" id="CHEBI:58168"/>
        <dbReference type="EC" id="3.1.1.4"/>
    </reaction>
</comment>
<evidence type="ECO:0000256" key="15">
    <source>
        <dbReference type="ARBA" id="ARBA00023098"/>
    </source>
</evidence>
<dbReference type="Pfam" id="PF02253">
    <property type="entry name" value="PLA1"/>
    <property type="match status" value="1"/>
</dbReference>
<comment type="function">
    <text evidence="20">Hydrolysis of phosphatidylcholine with phospholipase A2 (EC 3.1.1.4) and phospholipase A1 (EC 3.1.1.32) activities.</text>
</comment>
<feature type="binding site" description="in dimeric form" evidence="19">
    <location>
        <position position="195"/>
    </location>
    <ligand>
        <name>Ca(2+)</name>
        <dbReference type="ChEBI" id="CHEBI:29108"/>
        <label>1</label>
    </ligand>
</feature>
<dbReference type="GO" id="GO:0005509">
    <property type="term" value="F:calcium ion binding"/>
    <property type="evidence" value="ECO:0007669"/>
    <property type="project" value="TreeGrafter"/>
</dbReference>
<dbReference type="InterPro" id="IPR036541">
    <property type="entry name" value="PLipase_A1_sf"/>
</dbReference>
<keyword evidence="11" id="KW-0732">Signal</keyword>
<evidence type="ECO:0000256" key="1">
    <source>
        <dbReference type="ARBA" id="ARBA00000111"/>
    </source>
</evidence>
<dbReference type="InterPro" id="IPR003187">
    <property type="entry name" value="PLipase_A1"/>
</dbReference>
<evidence type="ECO:0000256" key="10">
    <source>
        <dbReference type="ARBA" id="ARBA00022723"/>
    </source>
</evidence>
<evidence type="ECO:0000256" key="17">
    <source>
        <dbReference type="ARBA" id="ARBA00023237"/>
    </source>
</evidence>
<dbReference type="Proteomes" id="UP000294820">
    <property type="component" value="Chromosome 1"/>
</dbReference>
<feature type="active site" description="Nucleophile" evidence="18">
    <location>
        <position position="187"/>
    </location>
</feature>
<comment type="subunit">
    <text evidence="4 20">Homodimer; dimerization is reversible, and the dimeric form is the active one.</text>
</comment>
<dbReference type="KEGG" id="daq:DAQ1742_04192"/>
<dbReference type="CDD" id="cd00541">
    <property type="entry name" value="OMPLA"/>
    <property type="match status" value="1"/>
</dbReference>
<dbReference type="GO" id="GO:0008970">
    <property type="term" value="F:phospholipase A1 activity"/>
    <property type="evidence" value="ECO:0007669"/>
    <property type="project" value="UniProtKB-EC"/>
</dbReference>
<evidence type="ECO:0000256" key="3">
    <source>
        <dbReference type="ARBA" id="ARBA00010525"/>
    </source>
</evidence>
<dbReference type="AlphaFoldDB" id="A0A375AG34"/>
<keyword evidence="16" id="KW-0472">Membrane</keyword>
<evidence type="ECO:0000256" key="14">
    <source>
        <dbReference type="ARBA" id="ARBA00022963"/>
    </source>
</evidence>
<accession>A0A375AG34</accession>
<evidence type="ECO:0000256" key="9">
    <source>
        <dbReference type="ARBA" id="ARBA00022692"/>
    </source>
</evidence>
<evidence type="ECO:0000256" key="11">
    <source>
        <dbReference type="ARBA" id="ARBA00022729"/>
    </source>
</evidence>
<evidence type="ECO:0000256" key="8">
    <source>
        <dbReference type="ARBA" id="ARBA00022452"/>
    </source>
</evidence>
<evidence type="ECO:0000256" key="18">
    <source>
        <dbReference type="PIRSR" id="PIRSR603187-1"/>
    </source>
</evidence>
<keyword evidence="17 20" id="KW-0998">Cell outer membrane</keyword>
<evidence type="ECO:0000313" key="22">
    <source>
        <dbReference type="Proteomes" id="UP000294820"/>
    </source>
</evidence>
<feature type="active site" description="Proton acceptor" evidence="18">
    <location>
        <position position="185"/>
    </location>
</feature>
<evidence type="ECO:0000256" key="5">
    <source>
        <dbReference type="ARBA" id="ARBA00013179"/>
    </source>
</evidence>
<dbReference type="EMBL" id="LT615367">
    <property type="protein sequence ID" value="SLM64957.1"/>
    <property type="molecule type" value="Genomic_DNA"/>
</dbReference>
<keyword evidence="14 20" id="KW-0442">Lipid degradation</keyword>
<keyword evidence="22" id="KW-1185">Reference proteome</keyword>
<keyword evidence="9" id="KW-0812">Transmembrane</keyword>
<comment type="subcellular location">
    <subcellularLocation>
        <location evidence="20">Cell outer membrane</location>
        <topology evidence="20">Multi-pass membrane protein</topology>
    </subcellularLocation>
    <text evidence="20">One of the very few enzymes located there.</text>
</comment>
<comment type="catalytic activity">
    <reaction evidence="1 20">
        <text>a 1,2-diacyl-sn-glycero-3-phosphocholine + H2O = a 2-acyl-sn-glycero-3-phosphocholine + a fatty acid + H(+)</text>
        <dbReference type="Rhea" id="RHEA:18689"/>
        <dbReference type="ChEBI" id="CHEBI:15377"/>
        <dbReference type="ChEBI" id="CHEBI:15378"/>
        <dbReference type="ChEBI" id="CHEBI:28868"/>
        <dbReference type="ChEBI" id="CHEBI:57643"/>
        <dbReference type="ChEBI" id="CHEBI:57875"/>
        <dbReference type="EC" id="3.1.1.32"/>
    </reaction>
</comment>
<evidence type="ECO:0000256" key="2">
    <source>
        <dbReference type="ARBA" id="ARBA00001604"/>
    </source>
</evidence>
<feature type="binding site" description="in dimeric form" evidence="19">
    <location>
        <position position="149"/>
    </location>
    <ligand>
        <name>Ca(2+)</name>
        <dbReference type="ChEBI" id="CHEBI:29108"/>
        <label>1</label>
    </ligand>
</feature>
<dbReference type="GO" id="GO:0009279">
    <property type="term" value="C:cell outer membrane"/>
    <property type="evidence" value="ECO:0007669"/>
    <property type="project" value="UniProtKB-SubCell"/>
</dbReference>
<dbReference type="PANTHER" id="PTHR40457">
    <property type="entry name" value="PHOSPHOLIPASE A1"/>
    <property type="match status" value="1"/>
</dbReference>
<dbReference type="EC" id="3.1.1.32" evidence="5 20"/>
<comment type="cofactor">
    <cofactor evidence="20">
        <name>Ca(2+)</name>
        <dbReference type="ChEBI" id="CHEBI:29108"/>
    </cofactor>
    <text evidence="20">Binds 1 Ca(2+) ion per monomer. In the dimeric form the Ca(2+) is bound by different amino acids with binding of each Ca(2+) shared with ligands coming from each monomer. The Ca(2+) ion may have a role in catalysis.</text>
</comment>
<comment type="similarity">
    <text evidence="3 20">Belongs to the phospholipase A1 family.</text>
</comment>
<evidence type="ECO:0000256" key="20">
    <source>
        <dbReference type="RuleBase" id="RU366027"/>
    </source>
</evidence>
<keyword evidence="13 19" id="KW-0106">Calcium</keyword>
<dbReference type="SUPFAM" id="SSF56931">
    <property type="entry name" value="Outer membrane phospholipase A (OMPLA)"/>
    <property type="match status" value="1"/>
</dbReference>
<organism evidence="21 22">
    <name type="scientific">Dickeya aquatica</name>
    <dbReference type="NCBI Taxonomy" id="1401087"/>
    <lineage>
        <taxon>Bacteria</taxon>
        <taxon>Pseudomonadati</taxon>
        <taxon>Pseudomonadota</taxon>
        <taxon>Gammaproteobacteria</taxon>
        <taxon>Enterobacterales</taxon>
        <taxon>Pectobacteriaceae</taxon>
        <taxon>Dickeya</taxon>
    </lineage>
</organism>
<keyword evidence="8" id="KW-1134">Transmembrane beta strand</keyword>
<dbReference type="GO" id="GO:0016042">
    <property type="term" value="P:lipid catabolic process"/>
    <property type="evidence" value="ECO:0007669"/>
    <property type="project" value="UniProtKB-KW"/>
</dbReference>
<dbReference type="NCBIfam" id="NF008031">
    <property type="entry name" value="PRK10763.1"/>
    <property type="match status" value="1"/>
</dbReference>
<protein>
    <recommendedName>
        <fullName evidence="7 20">Phospholipase A1</fullName>
        <ecNumber evidence="5 20">3.1.1.32</ecNumber>
        <ecNumber evidence="6 20">3.1.1.4</ecNumber>
    </recommendedName>
    <alternativeName>
        <fullName evidence="20">Phosphatidylcholine 1-acylhydrolase</fullName>
    </alternativeName>
</protein>
<feature type="binding site" description="in dimeric form" evidence="19">
    <location>
        <position position="190"/>
    </location>
    <ligand>
        <name>Ca(2+)</name>
        <dbReference type="ChEBI" id="CHEBI:29108"/>
        <label>1</label>
    </ligand>
</feature>
<evidence type="ECO:0000256" key="16">
    <source>
        <dbReference type="ARBA" id="ARBA00023136"/>
    </source>
</evidence>
<evidence type="ECO:0000256" key="19">
    <source>
        <dbReference type="PIRSR" id="PIRSR603187-2"/>
    </source>
</evidence>
<keyword evidence="10 19" id="KW-0479">Metal-binding</keyword>
<reference evidence="21 22" key="1">
    <citation type="submission" date="2016-09" db="EMBL/GenBank/DDBJ databases">
        <authorList>
            <person name="Reverchon S."/>
            <person name="Nasser W."/>
            <person name="Leonard S."/>
            <person name="Brochier C."/>
            <person name="Duprey A."/>
        </authorList>
    </citation>
    <scope>NUCLEOTIDE SEQUENCE [LARGE SCALE GENOMIC DNA]</scope>
    <source>
        <strain evidence="21 22">174/2</strain>
    </source>
</reference>
<evidence type="ECO:0000256" key="12">
    <source>
        <dbReference type="ARBA" id="ARBA00022801"/>
    </source>
</evidence>
<dbReference type="PRINTS" id="PR01486">
    <property type="entry name" value="PHPHLIPASEA1"/>
</dbReference>
<evidence type="ECO:0000256" key="13">
    <source>
        <dbReference type="ARBA" id="ARBA00022837"/>
    </source>
</evidence>
<name>A0A375AG34_9GAMM</name>
<sequence length="313" mass="36086">MAEAALAAYYLLYFLLTDVGERTLMYQSGWMAAVLMLAASAQAQEARVQEIHDAPQVPGSIIAGLLQKHDTPFILYPYESNYLLYTYTSNINKQAIESYRWADHARKDEVNFQLSLGFPLWRGIAGDNSLLGASYTQRSWWQMSNKSQSTPFRETNYEPQLFLGWATDYRFAGWTLRDVEVGFNHQSNGRADPTSRSWNRVYARLMAQNGNWQVEFKPWVRLHDSQDDNPNIIDYMGHYRVRVGYRWGDAIISAEGRYNWNSGYGGGELGWSYPINANVRFYTKVFSGYGESLIDYNHRQTRYGIGVTLNDLF</sequence>
<evidence type="ECO:0000256" key="6">
    <source>
        <dbReference type="ARBA" id="ARBA00013278"/>
    </source>
</evidence>
<evidence type="ECO:0000256" key="7">
    <source>
        <dbReference type="ARBA" id="ARBA00021726"/>
    </source>
</evidence>
<keyword evidence="12 20" id="KW-0378">Hydrolase</keyword>
<feature type="binding site" description="in dimeric form" evidence="19">
    <location>
        <position position="228"/>
    </location>
    <ligand>
        <name>Ca(2+)</name>
        <dbReference type="ChEBI" id="CHEBI:29108"/>
        <label>1</label>
    </ligand>
</feature>
<proteinExistence type="inferred from homology"/>
<dbReference type="Gene3D" id="2.40.230.10">
    <property type="entry name" value="Phospholipase A1"/>
    <property type="match status" value="1"/>
</dbReference>
<evidence type="ECO:0000256" key="4">
    <source>
        <dbReference type="ARBA" id="ARBA00011702"/>
    </source>
</evidence>
<dbReference type="EC" id="3.1.1.4" evidence="6 20"/>
<keyword evidence="15 20" id="KW-0443">Lipid metabolism</keyword>
<gene>
    <name evidence="21" type="primary">pldA</name>
    <name evidence="21" type="ORF">DAQ1742_04192</name>
</gene>
<dbReference type="PANTHER" id="PTHR40457:SF1">
    <property type="entry name" value="PHOSPHOLIPASE A1"/>
    <property type="match status" value="1"/>
</dbReference>
<evidence type="ECO:0000313" key="21">
    <source>
        <dbReference type="EMBL" id="SLM64957.1"/>
    </source>
</evidence>